<protein>
    <recommendedName>
        <fullName evidence="4">DUF3098 domain-containing protein</fullName>
    </recommendedName>
</protein>
<gene>
    <name evidence="2" type="ORF">GOB84_08340</name>
</gene>
<organism evidence="2 3">
    <name type="scientific">Acetobacter fallax</name>
    <dbReference type="NCBI Taxonomy" id="1737473"/>
    <lineage>
        <taxon>Bacteria</taxon>
        <taxon>Pseudomonadati</taxon>
        <taxon>Pseudomonadota</taxon>
        <taxon>Alphaproteobacteria</taxon>
        <taxon>Acetobacterales</taxon>
        <taxon>Acetobacteraceae</taxon>
        <taxon>Acetobacter</taxon>
    </lineage>
</organism>
<reference evidence="2 3" key="1">
    <citation type="journal article" date="2020" name="Int. J. Syst. Evol. Microbiol.">
        <title>Novel acetic acid bacteria from cider fermentations: Acetobacter conturbans sp. nov. and Acetobacter fallax sp. nov.</title>
        <authorList>
            <person name="Sombolestani A.S."/>
            <person name="Cleenwerck I."/>
            <person name="Cnockaert M."/>
            <person name="Borremans W."/>
            <person name="Wieme A.D."/>
            <person name="De Vuyst L."/>
            <person name="Vandamme P."/>
        </authorList>
    </citation>
    <scope>NUCLEOTIDE SEQUENCE [LARGE SCALE GENOMIC DNA]</scope>
    <source>
        <strain evidence="2 3">LMG 1637</strain>
    </source>
</reference>
<dbReference type="RefSeq" id="WP_173577099.1">
    <property type="nucleotide sequence ID" value="NZ_WOSW01000012.1"/>
</dbReference>
<dbReference type="Proteomes" id="UP000615326">
    <property type="component" value="Unassembled WGS sequence"/>
</dbReference>
<feature type="transmembrane region" description="Helical" evidence="1">
    <location>
        <begin position="12"/>
        <end position="34"/>
    </location>
</feature>
<dbReference type="EMBL" id="WOSW01000012">
    <property type="protein sequence ID" value="NHO32568.1"/>
    <property type="molecule type" value="Genomic_DNA"/>
</dbReference>
<feature type="transmembrane region" description="Helical" evidence="1">
    <location>
        <begin position="46"/>
        <end position="67"/>
    </location>
</feature>
<evidence type="ECO:0000313" key="3">
    <source>
        <dbReference type="Proteomes" id="UP000615326"/>
    </source>
</evidence>
<evidence type="ECO:0000256" key="1">
    <source>
        <dbReference type="SAM" id="Phobius"/>
    </source>
</evidence>
<keyword evidence="1" id="KW-0472">Membrane</keyword>
<comment type="caution">
    <text evidence="2">The sequence shown here is derived from an EMBL/GenBank/DDBJ whole genome shotgun (WGS) entry which is preliminary data.</text>
</comment>
<keyword evidence="3" id="KW-1185">Reference proteome</keyword>
<keyword evidence="1" id="KW-0812">Transmembrane</keyword>
<sequence length="88" mass="9736">MSSGEPNYMRRLVIILASLFFGFTLVIISGWGLIYNPGDGDSWLIWSLRRTPLLLGVILLVTGFVLLRKPVETDPSAPQDDVENMDGA</sequence>
<name>A0ABX0KBL9_9PROT</name>
<keyword evidence="1" id="KW-1133">Transmembrane helix</keyword>
<proteinExistence type="predicted"/>
<evidence type="ECO:0008006" key="4">
    <source>
        <dbReference type="Google" id="ProtNLM"/>
    </source>
</evidence>
<evidence type="ECO:0000313" key="2">
    <source>
        <dbReference type="EMBL" id="NHO32568.1"/>
    </source>
</evidence>
<accession>A0ABX0KBL9</accession>